<dbReference type="EMBL" id="ML182807">
    <property type="protein sequence ID" value="THU75148.1"/>
    <property type="molecule type" value="Genomic_DNA"/>
</dbReference>
<evidence type="ECO:0000313" key="1">
    <source>
        <dbReference type="EMBL" id="THU75148.1"/>
    </source>
</evidence>
<keyword evidence="2" id="KW-1185">Reference proteome</keyword>
<dbReference type="Proteomes" id="UP000297245">
    <property type="component" value="Unassembled WGS sequence"/>
</dbReference>
<evidence type="ECO:0000313" key="2">
    <source>
        <dbReference type="Proteomes" id="UP000297245"/>
    </source>
</evidence>
<dbReference type="AlphaFoldDB" id="A0A4S8KJ80"/>
<proteinExistence type="predicted"/>
<organism evidence="1 2">
    <name type="scientific">Dendrothele bispora (strain CBS 962.96)</name>
    <dbReference type="NCBI Taxonomy" id="1314807"/>
    <lineage>
        <taxon>Eukaryota</taxon>
        <taxon>Fungi</taxon>
        <taxon>Dikarya</taxon>
        <taxon>Basidiomycota</taxon>
        <taxon>Agaricomycotina</taxon>
        <taxon>Agaricomycetes</taxon>
        <taxon>Agaricomycetidae</taxon>
        <taxon>Agaricales</taxon>
        <taxon>Agaricales incertae sedis</taxon>
        <taxon>Dendrothele</taxon>
    </lineage>
</organism>
<reference evidence="1 2" key="1">
    <citation type="journal article" date="2019" name="Nat. Ecol. Evol.">
        <title>Megaphylogeny resolves global patterns of mushroom evolution.</title>
        <authorList>
            <person name="Varga T."/>
            <person name="Krizsan K."/>
            <person name="Foldi C."/>
            <person name="Dima B."/>
            <person name="Sanchez-Garcia M."/>
            <person name="Sanchez-Ramirez S."/>
            <person name="Szollosi G.J."/>
            <person name="Szarkandi J.G."/>
            <person name="Papp V."/>
            <person name="Albert L."/>
            <person name="Andreopoulos W."/>
            <person name="Angelini C."/>
            <person name="Antonin V."/>
            <person name="Barry K.W."/>
            <person name="Bougher N.L."/>
            <person name="Buchanan P."/>
            <person name="Buyck B."/>
            <person name="Bense V."/>
            <person name="Catcheside P."/>
            <person name="Chovatia M."/>
            <person name="Cooper J."/>
            <person name="Damon W."/>
            <person name="Desjardin D."/>
            <person name="Finy P."/>
            <person name="Geml J."/>
            <person name="Haridas S."/>
            <person name="Hughes K."/>
            <person name="Justo A."/>
            <person name="Karasinski D."/>
            <person name="Kautmanova I."/>
            <person name="Kiss B."/>
            <person name="Kocsube S."/>
            <person name="Kotiranta H."/>
            <person name="LaButti K.M."/>
            <person name="Lechner B.E."/>
            <person name="Liimatainen K."/>
            <person name="Lipzen A."/>
            <person name="Lukacs Z."/>
            <person name="Mihaltcheva S."/>
            <person name="Morgado L.N."/>
            <person name="Niskanen T."/>
            <person name="Noordeloos M.E."/>
            <person name="Ohm R.A."/>
            <person name="Ortiz-Santana B."/>
            <person name="Ovrebo C."/>
            <person name="Racz N."/>
            <person name="Riley R."/>
            <person name="Savchenko A."/>
            <person name="Shiryaev A."/>
            <person name="Soop K."/>
            <person name="Spirin V."/>
            <person name="Szebenyi C."/>
            <person name="Tomsovsky M."/>
            <person name="Tulloss R.E."/>
            <person name="Uehling J."/>
            <person name="Grigoriev I.V."/>
            <person name="Vagvolgyi C."/>
            <person name="Papp T."/>
            <person name="Martin F.M."/>
            <person name="Miettinen O."/>
            <person name="Hibbett D.S."/>
            <person name="Nagy L.G."/>
        </authorList>
    </citation>
    <scope>NUCLEOTIDE SEQUENCE [LARGE SCALE GENOMIC DNA]</scope>
    <source>
        <strain evidence="1 2">CBS 962.96</strain>
    </source>
</reference>
<name>A0A4S8KJ80_DENBC</name>
<gene>
    <name evidence="1" type="ORF">K435DRAFT_881509</name>
</gene>
<protein>
    <submittedName>
        <fullName evidence="1">Uncharacterized protein</fullName>
    </submittedName>
</protein>
<sequence length="73" mass="7982">MRLRVYAIPVSRLGDSEGRPSPTLMIVSLLAAKAKKVWPKSRRGLIVPKGRYDDRDVGCALVLADNSSLQCSV</sequence>
<accession>A0A4S8KJ80</accession>